<protein>
    <submittedName>
        <fullName evidence="3">FAD-dependent oxidoreductase</fullName>
    </submittedName>
</protein>
<evidence type="ECO:0000259" key="2">
    <source>
        <dbReference type="Pfam" id="PF01494"/>
    </source>
</evidence>
<feature type="compositionally biased region" description="Basic residues" evidence="1">
    <location>
        <begin position="112"/>
        <end position="128"/>
    </location>
</feature>
<keyword evidence="4" id="KW-1185">Reference proteome</keyword>
<dbReference type="PANTHER" id="PTHR42685">
    <property type="entry name" value="GERANYLGERANYL DIPHOSPHATE REDUCTASE"/>
    <property type="match status" value="1"/>
</dbReference>
<dbReference type="PANTHER" id="PTHR42685:SF22">
    <property type="entry name" value="CONDITIONED MEDIUM FACTOR RECEPTOR 1"/>
    <property type="match status" value="1"/>
</dbReference>
<sequence length="316" mass="34335">MSRHDVAIIGGGPAGAALAAELAAAGRDVALIEREAAPRDKVCGEFLSPEAVAVLDRLGIDLAALGAVPIRGVGISRGSWRSERPLPYRAMSLSRRAPTSNAAAGGDQRGPRPARRFRARPRPRRRALARQPAGRGGHGARGRARDRQARPPRPSAAERPARRSRRLQDAFQARGRRPRGAFRPGRDRTFPARLWRTRTDRRRQGQPLLRDLASSSSGLGRRLGRGVRSRPRMLGAFRGAARGRDAAVRAPARHFAHSLWARPAHDRGPMAHRRPGRGDPVLRRRGRHLRAARRGARGPRDAGRETGGGVPGGARP</sequence>
<dbReference type="GO" id="GO:0071949">
    <property type="term" value="F:FAD binding"/>
    <property type="evidence" value="ECO:0007669"/>
    <property type="project" value="InterPro"/>
</dbReference>
<name>A0A9E6UK62_9HYPH</name>
<feature type="region of interest" description="Disordered" evidence="1">
    <location>
        <begin position="259"/>
        <end position="316"/>
    </location>
</feature>
<dbReference type="Pfam" id="PF01494">
    <property type="entry name" value="FAD_binding_3"/>
    <property type="match status" value="1"/>
</dbReference>
<dbReference type="AlphaFoldDB" id="A0A9E6UK62"/>
<feature type="compositionally biased region" description="Low complexity" evidence="1">
    <location>
        <begin position="208"/>
        <end position="220"/>
    </location>
</feature>
<dbReference type="InterPro" id="IPR050407">
    <property type="entry name" value="Geranylgeranyl_reductase"/>
</dbReference>
<organism evidence="3 4">
    <name type="scientific">Chenggangzhangella methanolivorans</name>
    <dbReference type="NCBI Taxonomy" id="1437009"/>
    <lineage>
        <taxon>Bacteria</taxon>
        <taxon>Pseudomonadati</taxon>
        <taxon>Pseudomonadota</taxon>
        <taxon>Alphaproteobacteria</taxon>
        <taxon>Hyphomicrobiales</taxon>
        <taxon>Methylopilaceae</taxon>
        <taxon>Chenggangzhangella</taxon>
    </lineage>
</organism>
<accession>A0A9E6UK62</accession>
<feature type="compositionally biased region" description="Basic residues" evidence="1">
    <location>
        <begin position="283"/>
        <end position="297"/>
    </location>
</feature>
<reference evidence="3" key="1">
    <citation type="submission" date="2021-08" db="EMBL/GenBank/DDBJ databases">
        <authorList>
            <person name="Zhang H."/>
            <person name="Xu M."/>
            <person name="Yu Z."/>
            <person name="Yang L."/>
            <person name="Cai Y."/>
        </authorList>
    </citation>
    <scope>NUCLEOTIDE SEQUENCE</scope>
    <source>
        <strain evidence="3">CHL1</strain>
    </source>
</reference>
<feature type="region of interest" description="Disordered" evidence="1">
    <location>
        <begin position="90"/>
        <end position="226"/>
    </location>
</feature>
<feature type="domain" description="FAD-binding" evidence="2">
    <location>
        <begin position="4"/>
        <end position="63"/>
    </location>
</feature>
<dbReference type="EMBL" id="CP081869">
    <property type="protein sequence ID" value="QZN98876.1"/>
    <property type="molecule type" value="Genomic_DNA"/>
</dbReference>
<dbReference type="InterPro" id="IPR002938">
    <property type="entry name" value="FAD-bd"/>
</dbReference>
<dbReference type="Gene3D" id="3.50.50.60">
    <property type="entry name" value="FAD/NAD(P)-binding domain"/>
    <property type="match status" value="1"/>
</dbReference>
<gene>
    <name evidence="3" type="ORF">K6K41_18395</name>
</gene>
<evidence type="ECO:0000313" key="4">
    <source>
        <dbReference type="Proteomes" id="UP000825701"/>
    </source>
</evidence>
<evidence type="ECO:0000256" key="1">
    <source>
        <dbReference type="SAM" id="MobiDB-lite"/>
    </source>
</evidence>
<dbReference type="KEGG" id="cmet:K6K41_18395"/>
<dbReference type="SUPFAM" id="SSF51905">
    <property type="entry name" value="FAD/NAD(P)-binding domain"/>
    <property type="match status" value="2"/>
</dbReference>
<dbReference type="Proteomes" id="UP000825701">
    <property type="component" value="Chromosome"/>
</dbReference>
<feature type="compositionally biased region" description="Gly residues" evidence="1">
    <location>
        <begin position="305"/>
        <end position="316"/>
    </location>
</feature>
<evidence type="ECO:0000313" key="3">
    <source>
        <dbReference type="EMBL" id="QZN98876.1"/>
    </source>
</evidence>
<dbReference type="InterPro" id="IPR036188">
    <property type="entry name" value="FAD/NAD-bd_sf"/>
</dbReference>
<proteinExistence type="predicted"/>